<evidence type="ECO:0000313" key="2">
    <source>
        <dbReference type="Proteomes" id="UP000327118"/>
    </source>
</evidence>
<gene>
    <name evidence="1" type="ORF">BDV28DRAFT_140709</name>
</gene>
<accession>A0A5N6YX28</accession>
<evidence type="ECO:0000313" key="1">
    <source>
        <dbReference type="EMBL" id="KAE8349678.1"/>
    </source>
</evidence>
<reference evidence="2" key="1">
    <citation type="submission" date="2019-04" db="EMBL/GenBank/DDBJ databases">
        <title>Friends and foes A comparative genomics studyof 23 Aspergillus species from section Flavi.</title>
        <authorList>
            <consortium name="DOE Joint Genome Institute"/>
            <person name="Kjaerbolling I."/>
            <person name="Vesth T."/>
            <person name="Frisvad J.C."/>
            <person name="Nybo J.L."/>
            <person name="Theobald S."/>
            <person name="Kildgaard S."/>
            <person name="Isbrandt T."/>
            <person name="Kuo A."/>
            <person name="Sato A."/>
            <person name="Lyhne E.K."/>
            <person name="Kogle M.E."/>
            <person name="Wiebenga A."/>
            <person name="Kun R.S."/>
            <person name="Lubbers R.J."/>
            <person name="Makela M.R."/>
            <person name="Barry K."/>
            <person name="Chovatia M."/>
            <person name="Clum A."/>
            <person name="Daum C."/>
            <person name="Haridas S."/>
            <person name="He G."/>
            <person name="LaButti K."/>
            <person name="Lipzen A."/>
            <person name="Mondo S."/>
            <person name="Riley R."/>
            <person name="Salamov A."/>
            <person name="Simmons B.A."/>
            <person name="Magnuson J.K."/>
            <person name="Henrissat B."/>
            <person name="Mortensen U.H."/>
            <person name="Larsen T.O."/>
            <person name="Devries R.P."/>
            <person name="Grigoriev I.V."/>
            <person name="Machida M."/>
            <person name="Baker S.E."/>
            <person name="Andersen M.R."/>
        </authorList>
    </citation>
    <scope>NUCLEOTIDE SEQUENCE [LARGE SCALE GENOMIC DNA]</scope>
    <source>
        <strain evidence="2">CBS 553.77</strain>
    </source>
</reference>
<organism evidence="1 2">
    <name type="scientific">Aspergillus coremiiformis</name>
    <dbReference type="NCBI Taxonomy" id="138285"/>
    <lineage>
        <taxon>Eukaryota</taxon>
        <taxon>Fungi</taxon>
        <taxon>Dikarya</taxon>
        <taxon>Ascomycota</taxon>
        <taxon>Pezizomycotina</taxon>
        <taxon>Eurotiomycetes</taxon>
        <taxon>Eurotiomycetidae</taxon>
        <taxon>Eurotiales</taxon>
        <taxon>Aspergillaceae</taxon>
        <taxon>Aspergillus</taxon>
        <taxon>Aspergillus subgen. Circumdati</taxon>
    </lineage>
</organism>
<dbReference type="EMBL" id="ML739284">
    <property type="protein sequence ID" value="KAE8349678.1"/>
    <property type="molecule type" value="Genomic_DNA"/>
</dbReference>
<sequence length="77" mass="8185">MSKITLREYTSPFSSTLCNITSLTRFIICSQIRTTELLSAVLALAVLGTGASLRTAAAASVSAITAHNVEYSSFKKV</sequence>
<protein>
    <submittedName>
        <fullName evidence="1">Uncharacterized protein</fullName>
    </submittedName>
</protein>
<keyword evidence="2" id="KW-1185">Reference proteome</keyword>
<dbReference type="Proteomes" id="UP000327118">
    <property type="component" value="Unassembled WGS sequence"/>
</dbReference>
<proteinExistence type="predicted"/>
<feature type="non-terminal residue" evidence="1">
    <location>
        <position position="77"/>
    </location>
</feature>
<name>A0A5N6YX28_9EURO</name>
<dbReference type="AlphaFoldDB" id="A0A5N6YX28"/>